<keyword evidence="4" id="KW-0309">Germination</keyword>
<keyword evidence="6 8" id="KW-1133">Transmembrane helix</keyword>
<feature type="transmembrane region" description="Helical" evidence="8">
    <location>
        <begin position="12"/>
        <end position="34"/>
    </location>
</feature>
<feature type="transmembrane region" description="Helical" evidence="8">
    <location>
        <begin position="114"/>
        <end position="135"/>
    </location>
</feature>
<feature type="transmembrane region" description="Helical" evidence="8">
    <location>
        <begin position="147"/>
        <end position="168"/>
    </location>
</feature>
<accession>A0A4Z0R228</accession>
<evidence type="ECO:0000313" key="10">
    <source>
        <dbReference type="Proteomes" id="UP000298460"/>
    </source>
</evidence>
<feature type="transmembrane region" description="Helical" evidence="8">
    <location>
        <begin position="188"/>
        <end position="208"/>
    </location>
</feature>
<evidence type="ECO:0000256" key="4">
    <source>
        <dbReference type="ARBA" id="ARBA00022544"/>
    </source>
</evidence>
<keyword evidence="3" id="KW-0813">Transport</keyword>
<evidence type="ECO:0000256" key="6">
    <source>
        <dbReference type="ARBA" id="ARBA00022989"/>
    </source>
</evidence>
<evidence type="ECO:0000256" key="5">
    <source>
        <dbReference type="ARBA" id="ARBA00022692"/>
    </source>
</evidence>
<dbReference type="PANTHER" id="PTHR34975:SF2">
    <property type="entry name" value="SPORE GERMINATION PROTEIN A2"/>
    <property type="match status" value="1"/>
</dbReference>
<keyword evidence="7 8" id="KW-0472">Membrane</keyword>
<dbReference type="NCBIfam" id="TIGR00912">
    <property type="entry name" value="2A0309"/>
    <property type="match status" value="1"/>
</dbReference>
<evidence type="ECO:0000256" key="3">
    <source>
        <dbReference type="ARBA" id="ARBA00022448"/>
    </source>
</evidence>
<reference evidence="9 10" key="1">
    <citation type="submission" date="2019-03" db="EMBL/GenBank/DDBJ databases">
        <title>Draft Genome Sequence of Desulfosporosinus fructosivorans Strain 63.6F, Isolated from Marine Sediment in the Baltic Sea.</title>
        <authorList>
            <person name="Hausmann B."/>
            <person name="Vandieken V."/>
            <person name="Pjevac P."/>
            <person name="Schreck K."/>
            <person name="Herbold C.W."/>
            <person name="Loy A."/>
        </authorList>
    </citation>
    <scope>NUCLEOTIDE SEQUENCE [LARGE SCALE GENOMIC DNA]</scope>
    <source>
        <strain evidence="9 10">63.6F</strain>
    </source>
</reference>
<dbReference type="GO" id="GO:0009847">
    <property type="term" value="P:spore germination"/>
    <property type="evidence" value="ECO:0007669"/>
    <property type="project" value="InterPro"/>
</dbReference>
<organism evidence="9 10">
    <name type="scientific">Desulfosporosinus fructosivorans</name>
    <dbReference type="NCBI Taxonomy" id="2018669"/>
    <lineage>
        <taxon>Bacteria</taxon>
        <taxon>Bacillati</taxon>
        <taxon>Bacillota</taxon>
        <taxon>Clostridia</taxon>
        <taxon>Eubacteriales</taxon>
        <taxon>Desulfitobacteriaceae</taxon>
        <taxon>Desulfosporosinus</taxon>
    </lineage>
</organism>
<dbReference type="AlphaFoldDB" id="A0A4Z0R228"/>
<dbReference type="OrthoDB" id="1675410at2"/>
<protein>
    <submittedName>
        <fullName evidence="9">Uncharacterized protein</fullName>
    </submittedName>
</protein>
<evidence type="ECO:0000313" key="9">
    <source>
        <dbReference type="EMBL" id="TGE35676.1"/>
    </source>
</evidence>
<evidence type="ECO:0000256" key="8">
    <source>
        <dbReference type="SAM" id="Phobius"/>
    </source>
</evidence>
<feature type="transmembrane region" description="Helical" evidence="8">
    <location>
        <begin position="306"/>
        <end position="325"/>
    </location>
</feature>
<evidence type="ECO:0000256" key="7">
    <source>
        <dbReference type="ARBA" id="ARBA00023136"/>
    </source>
</evidence>
<proteinExistence type="inferred from homology"/>
<keyword evidence="5 8" id="KW-0812">Transmembrane</keyword>
<feature type="transmembrane region" description="Helical" evidence="8">
    <location>
        <begin position="40"/>
        <end position="62"/>
    </location>
</feature>
<feature type="transmembrane region" description="Helical" evidence="8">
    <location>
        <begin position="270"/>
        <end position="294"/>
    </location>
</feature>
<dbReference type="Pfam" id="PF03845">
    <property type="entry name" value="Spore_permease"/>
    <property type="match status" value="1"/>
</dbReference>
<comment type="similarity">
    <text evidence="2">Belongs to the amino acid-polyamine-organocation (APC) superfamily. Spore germination protein (SGP) (TC 2.A.3.9) family.</text>
</comment>
<dbReference type="GO" id="GO:0016020">
    <property type="term" value="C:membrane"/>
    <property type="evidence" value="ECO:0007669"/>
    <property type="project" value="UniProtKB-SubCell"/>
</dbReference>
<gene>
    <name evidence="9" type="ORF">E4K67_24455</name>
</gene>
<feature type="transmembrane region" description="Helical" evidence="8">
    <location>
        <begin position="220"/>
        <end position="250"/>
    </location>
</feature>
<keyword evidence="10" id="KW-1185">Reference proteome</keyword>
<dbReference type="Proteomes" id="UP000298460">
    <property type="component" value="Unassembled WGS sequence"/>
</dbReference>
<name>A0A4Z0R228_9FIRM</name>
<dbReference type="EMBL" id="SPQQ01000012">
    <property type="protein sequence ID" value="TGE35676.1"/>
    <property type="molecule type" value="Genomic_DNA"/>
</dbReference>
<feature type="transmembrane region" description="Helical" evidence="8">
    <location>
        <begin position="337"/>
        <end position="357"/>
    </location>
</feature>
<comment type="subcellular location">
    <subcellularLocation>
        <location evidence="1">Membrane</location>
        <topology evidence="1">Multi-pass membrane protein</topology>
    </subcellularLocation>
</comment>
<dbReference type="InterPro" id="IPR004761">
    <property type="entry name" value="Spore_GerAB"/>
</dbReference>
<evidence type="ECO:0000256" key="1">
    <source>
        <dbReference type="ARBA" id="ARBA00004141"/>
    </source>
</evidence>
<comment type="caution">
    <text evidence="9">The sequence shown here is derived from an EMBL/GenBank/DDBJ whole genome shotgun (WGS) entry which is preliminary data.</text>
</comment>
<dbReference type="RefSeq" id="WP_135551531.1">
    <property type="nucleotide sequence ID" value="NZ_SPQQ01000012.1"/>
</dbReference>
<sequence>MLKETTGIGPGLLFNIMFSSLYGYGVVSSPYVAAKYMGSNGYLGFILAFFLTIPVVLCAVRLGKRFPGKSIIQYLPLVCGKILGKGISFFFLIFLLVITAWATRQIADLNNLYFLQRTPLWAIVTILLSTTAYIAQKGIEGITRLAAFIFPVAVVFVFLSAVFSFQGFRLDYVRPVFYTQGYQLPLGALQMFYIYFPLTALFMVYPYLTKKQKGFRTILTAVLLASTAILIFVVSGIGTYGATGILRYSWPVLELTRKANIPFLMQTMGLFFAVTYFSQICLAIAGLYFSLALATTQLLGILNYKWFVLLWFPIIMFVILAPPSILDIRFLFDYLRIAGFLVVFGLPLLIWLLAALLNRGDTSGAK</sequence>
<evidence type="ECO:0000256" key="2">
    <source>
        <dbReference type="ARBA" id="ARBA00007998"/>
    </source>
</evidence>
<dbReference type="PANTHER" id="PTHR34975">
    <property type="entry name" value="SPORE GERMINATION PROTEIN A2"/>
    <property type="match status" value="1"/>
</dbReference>
<feature type="transmembrane region" description="Helical" evidence="8">
    <location>
        <begin position="82"/>
        <end position="102"/>
    </location>
</feature>